<name>A0AAC9BI11_9RALS</name>
<sequence>MLHEALRAVAGQAETLTTAGPLSIAFYHWVLAEGLSTQQSAAMARDLCEEISGGGRSIHAVAALGFLLSIDPTLSDACRDSFAQGVDWLMGRRGDSQTALVSLMQPLAHTGVLVGLLATSDDVRWSKFGAWFASLYAKLQPLLPAEVGWRHELLSMIKTRSEVGLKGELAVVPATAGAAIYVARRLADASPAVDNDFASQLLSRIKSVVYDDPEQAALDLAAFHYLAQGAAQIDLRAPSLDDVGLLLRRLPSGLRRWTWDEQKKTPNSTAQKWAVENEYHFQNLLCAVLSPVLPDLRDEEWLASVGQKKPRADLVVPSLHLVIEVKYWRKSSTPQDLISQIGEDVSLYLKRGSPYRKVLPIIWDQGRRTEQYDLLIAGLSEIRDVVSPVVIAQPAFMV</sequence>
<dbReference type="Proteomes" id="UP000077927">
    <property type="component" value="Chromosome 1"/>
</dbReference>
<reference evidence="1 2" key="1">
    <citation type="submission" date="2015-09" db="EMBL/GenBank/DDBJ databases">
        <authorList>
            <person name="Xu Y."/>
            <person name="Nagy A."/>
            <person name="Liu N.T."/>
            <person name="Nou X."/>
        </authorList>
    </citation>
    <scope>NUCLEOTIDE SEQUENCE [LARGE SCALE GENOMIC DNA]</scope>
    <source>
        <strain evidence="1 2">FC1138</strain>
    </source>
</reference>
<protein>
    <submittedName>
        <fullName evidence="1">Uncharacterized protein</fullName>
    </submittedName>
</protein>
<proteinExistence type="predicted"/>
<organism evidence="1 2">
    <name type="scientific">Ralstonia insidiosa</name>
    <dbReference type="NCBI Taxonomy" id="190721"/>
    <lineage>
        <taxon>Bacteria</taxon>
        <taxon>Pseudomonadati</taxon>
        <taxon>Pseudomonadota</taxon>
        <taxon>Betaproteobacteria</taxon>
        <taxon>Burkholderiales</taxon>
        <taxon>Burkholderiaceae</taxon>
        <taxon>Ralstonia</taxon>
    </lineage>
</organism>
<dbReference type="AlphaFoldDB" id="A0AAC9BI11"/>
<accession>A0AAC9BI11</accession>
<gene>
    <name evidence="1" type="ORF">ACS15_1862</name>
</gene>
<dbReference type="EMBL" id="CP012605">
    <property type="protein sequence ID" value="ANH73030.1"/>
    <property type="molecule type" value="Genomic_DNA"/>
</dbReference>
<evidence type="ECO:0000313" key="2">
    <source>
        <dbReference type="Proteomes" id="UP000077927"/>
    </source>
</evidence>
<dbReference type="KEGG" id="rin:ACS15_1862"/>
<evidence type="ECO:0000313" key="1">
    <source>
        <dbReference type="EMBL" id="ANH73030.1"/>
    </source>
</evidence>
<dbReference type="Pfam" id="PF18742">
    <property type="entry name" value="DpnII-MboI"/>
    <property type="match status" value="1"/>
</dbReference>